<dbReference type="GO" id="GO:0016853">
    <property type="term" value="F:isomerase activity"/>
    <property type="evidence" value="ECO:0007669"/>
    <property type="project" value="UniProtKB-KW"/>
</dbReference>
<dbReference type="RefSeq" id="WP_175557534.1">
    <property type="nucleotide sequence ID" value="NZ_FMYF01000013.1"/>
</dbReference>
<dbReference type="CDD" id="cd03024">
    <property type="entry name" value="DsbA_FrnE"/>
    <property type="match status" value="1"/>
</dbReference>
<dbReference type="EMBL" id="FMYF01000013">
    <property type="protein sequence ID" value="SDB98667.1"/>
    <property type="molecule type" value="Genomic_DNA"/>
</dbReference>
<organism evidence="2 3">
    <name type="scientific">Raineyella antarctica</name>
    <dbReference type="NCBI Taxonomy" id="1577474"/>
    <lineage>
        <taxon>Bacteria</taxon>
        <taxon>Bacillati</taxon>
        <taxon>Actinomycetota</taxon>
        <taxon>Actinomycetes</taxon>
        <taxon>Propionibacteriales</taxon>
        <taxon>Propionibacteriaceae</taxon>
        <taxon>Raineyella</taxon>
    </lineage>
</organism>
<dbReference type="Proteomes" id="UP000199086">
    <property type="component" value="Unassembled WGS sequence"/>
</dbReference>
<reference evidence="2 3" key="1">
    <citation type="submission" date="2016-06" db="EMBL/GenBank/DDBJ databases">
        <authorList>
            <person name="Olsen C.W."/>
            <person name="Carey S."/>
            <person name="Hinshaw L."/>
            <person name="Karasin A.I."/>
        </authorList>
    </citation>
    <scope>NUCLEOTIDE SEQUENCE [LARGE SCALE GENOMIC DNA]</scope>
    <source>
        <strain evidence="2 3">LZ-22</strain>
    </source>
</reference>
<proteinExistence type="predicted"/>
<dbReference type="PANTHER" id="PTHR13887">
    <property type="entry name" value="GLUTATHIONE S-TRANSFERASE KAPPA"/>
    <property type="match status" value="1"/>
</dbReference>
<dbReference type="GO" id="GO:0016491">
    <property type="term" value="F:oxidoreductase activity"/>
    <property type="evidence" value="ECO:0007669"/>
    <property type="project" value="InterPro"/>
</dbReference>
<accession>A0A1G6HWH8</accession>
<keyword evidence="3" id="KW-1185">Reference proteome</keyword>
<dbReference type="STRING" id="1577474.GA0111570_11330"/>
<dbReference type="InterPro" id="IPR036249">
    <property type="entry name" value="Thioredoxin-like_sf"/>
</dbReference>
<gene>
    <name evidence="2" type="ORF">GA0111570_11330</name>
</gene>
<dbReference type="PANTHER" id="PTHR13887:SF41">
    <property type="entry name" value="THIOREDOXIN SUPERFAMILY PROTEIN"/>
    <property type="match status" value="1"/>
</dbReference>
<protein>
    <submittedName>
        <fullName evidence="2">Predicted dithiol-disulfide isomerase, DsbA family</fullName>
    </submittedName>
</protein>
<keyword evidence="2" id="KW-0413">Isomerase</keyword>
<evidence type="ECO:0000313" key="3">
    <source>
        <dbReference type="Proteomes" id="UP000199086"/>
    </source>
</evidence>
<evidence type="ECO:0000259" key="1">
    <source>
        <dbReference type="Pfam" id="PF01323"/>
    </source>
</evidence>
<dbReference type="InterPro" id="IPR001853">
    <property type="entry name" value="DSBA-like_thioredoxin_dom"/>
</dbReference>
<name>A0A1G6HWH8_9ACTN</name>
<sequence length="240" mass="26184">MTLRVDIWSDIACPWCFIGKRRFEAALAGFAHRDDVRVTWRSYQLDPSLPERYEGSEQEYLASVKGMSSEQVGQMLGTVSEQARTVGLEYDWDRLVPANSLRAHLLLHLAAGTGGVDVGAVKDDLLSAHFLRGEAISDPEVLVAVGGRHGLSEEAVRTAMEDDRLHAEVLGDFNTARSIGVTGVPFFVLEDKYAISGAQPTELFAQALQKVWEEAHPAPRNFITLDSDGDAPACGPEGCD</sequence>
<dbReference type="AlphaFoldDB" id="A0A1G6HWH8"/>
<dbReference type="SUPFAM" id="SSF52833">
    <property type="entry name" value="Thioredoxin-like"/>
    <property type="match status" value="1"/>
</dbReference>
<feature type="domain" description="DSBA-like thioredoxin" evidence="1">
    <location>
        <begin position="4"/>
        <end position="209"/>
    </location>
</feature>
<evidence type="ECO:0000313" key="2">
    <source>
        <dbReference type="EMBL" id="SDB98667.1"/>
    </source>
</evidence>
<dbReference type="Pfam" id="PF01323">
    <property type="entry name" value="DSBA"/>
    <property type="match status" value="1"/>
</dbReference>
<dbReference type="Gene3D" id="3.40.30.10">
    <property type="entry name" value="Glutaredoxin"/>
    <property type="match status" value="1"/>
</dbReference>